<protein>
    <submittedName>
        <fullName evidence="2">Uncharacterized protein</fullName>
    </submittedName>
</protein>
<name>A0A9P8AL27_9AGAR</name>
<dbReference type="RefSeq" id="XP_043032825.1">
    <property type="nucleotide sequence ID" value="XM_043184657.1"/>
</dbReference>
<reference evidence="2" key="1">
    <citation type="submission" date="2020-11" db="EMBL/GenBank/DDBJ databases">
        <title>Adaptations for nitrogen fixation in a non-lichenized fungal sporocarp promotes dispersal by wood-feeding termites.</title>
        <authorList>
            <consortium name="DOE Joint Genome Institute"/>
            <person name="Koch R.A."/>
            <person name="Yoon G."/>
            <person name="Arayal U."/>
            <person name="Lail K."/>
            <person name="Amirebrahimi M."/>
            <person name="Labutti K."/>
            <person name="Lipzen A."/>
            <person name="Riley R."/>
            <person name="Barry K."/>
            <person name="Henrissat B."/>
            <person name="Grigoriev I.V."/>
            <person name="Herr J.R."/>
            <person name="Aime M.C."/>
        </authorList>
    </citation>
    <scope>NUCLEOTIDE SEQUENCE</scope>
    <source>
        <strain evidence="2">MCA 3950</strain>
    </source>
</reference>
<dbReference type="OrthoDB" id="2960270at2759"/>
<feature type="compositionally biased region" description="Basic and acidic residues" evidence="1">
    <location>
        <begin position="69"/>
        <end position="89"/>
    </location>
</feature>
<organism evidence="2 3">
    <name type="scientific">Guyanagaster necrorhizus</name>
    <dbReference type="NCBI Taxonomy" id="856835"/>
    <lineage>
        <taxon>Eukaryota</taxon>
        <taxon>Fungi</taxon>
        <taxon>Dikarya</taxon>
        <taxon>Basidiomycota</taxon>
        <taxon>Agaricomycotina</taxon>
        <taxon>Agaricomycetes</taxon>
        <taxon>Agaricomycetidae</taxon>
        <taxon>Agaricales</taxon>
        <taxon>Marasmiineae</taxon>
        <taxon>Physalacriaceae</taxon>
        <taxon>Guyanagaster</taxon>
    </lineage>
</organism>
<sequence>MLDRFRRHREELERLHEEEEDQQRRIVAGMLKKDEIFSRRELVDFAKGLGIDVDTDADGGGTARTRKIKEREIERKEGEEFGRDDDGQENRQDVRIRFLLSMFEELPRQRSKTQRSWDQIVDWSGSTIITPTTFPSLGHQRDITFSRDPKKIFILDPSTAVDVYSVRSAQ</sequence>
<dbReference type="Proteomes" id="UP000812287">
    <property type="component" value="Unassembled WGS sequence"/>
</dbReference>
<dbReference type="GeneID" id="66106954"/>
<evidence type="ECO:0000256" key="1">
    <source>
        <dbReference type="SAM" id="MobiDB-lite"/>
    </source>
</evidence>
<evidence type="ECO:0000313" key="3">
    <source>
        <dbReference type="Proteomes" id="UP000812287"/>
    </source>
</evidence>
<proteinExistence type="predicted"/>
<comment type="caution">
    <text evidence="2">The sequence shown here is derived from an EMBL/GenBank/DDBJ whole genome shotgun (WGS) entry which is preliminary data.</text>
</comment>
<dbReference type="EMBL" id="MU250599">
    <property type="protein sequence ID" value="KAG7439325.1"/>
    <property type="molecule type" value="Genomic_DNA"/>
</dbReference>
<dbReference type="AlphaFoldDB" id="A0A9P8AL27"/>
<keyword evidence="3" id="KW-1185">Reference proteome</keyword>
<evidence type="ECO:0000313" key="2">
    <source>
        <dbReference type="EMBL" id="KAG7439325.1"/>
    </source>
</evidence>
<accession>A0A9P8AL27</accession>
<feature type="region of interest" description="Disordered" evidence="1">
    <location>
        <begin position="55"/>
        <end position="89"/>
    </location>
</feature>
<gene>
    <name evidence="2" type="ORF">BT62DRAFT_924774</name>
</gene>